<dbReference type="AlphaFoldDB" id="A0A9D5Z023"/>
<dbReference type="NCBIfam" id="TIGR03868">
    <property type="entry name" value="F420-O_ABCperi"/>
    <property type="match status" value="1"/>
</dbReference>
<proteinExistence type="inferred from homology"/>
<dbReference type="InterPro" id="IPR050902">
    <property type="entry name" value="ABC_Transporter_SBP"/>
</dbReference>
<dbReference type="Proteomes" id="UP000822993">
    <property type="component" value="Unassembled WGS sequence"/>
</dbReference>
<dbReference type="Gene3D" id="3.40.50.1980">
    <property type="entry name" value="Nitrogenase molybdenum iron protein domain"/>
    <property type="match status" value="2"/>
</dbReference>
<keyword evidence="5" id="KW-1185">Reference proteome</keyword>
<name>A0A9D5Z023_9CELL</name>
<dbReference type="Pfam" id="PF01497">
    <property type="entry name" value="Peripla_BP_2"/>
    <property type="match status" value="1"/>
</dbReference>
<feature type="domain" description="Fe/B12 periplasmic-binding" evidence="3">
    <location>
        <begin position="80"/>
        <end position="355"/>
    </location>
</feature>
<organism evidence="4 5">
    <name type="scientific">Oerskovia douganii</name>
    <dbReference type="NCBI Taxonomy" id="2762210"/>
    <lineage>
        <taxon>Bacteria</taxon>
        <taxon>Bacillati</taxon>
        <taxon>Actinomycetota</taxon>
        <taxon>Actinomycetes</taxon>
        <taxon>Micrococcales</taxon>
        <taxon>Cellulomonadaceae</taxon>
        <taxon>Oerskovia</taxon>
    </lineage>
</organism>
<protein>
    <submittedName>
        <fullName evidence="4">F420-0 ABC transporter substrate-binding protein</fullName>
    </submittedName>
</protein>
<evidence type="ECO:0000313" key="5">
    <source>
        <dbReference type="Proteomes" id="UP000822993"/>
    </source>
</evidence>
<dbReference type="PROSITE" id="PS51257">
    <property type="entry name" value="PROKAR_LIPOPROTEIN"/>
    <property type="match status" value="1"/>
</dbReference>
<comment type="caution">
    <text evidence="4">The sequence shown here is derived from an EMBL/GenBank/DDBJ whole genome shotgun (WGS) entry which is preliminary data.</text>
</comment>
<gene>
    <name evidence="4" type="ORF">H9623_15785</name>
</gene>
<accession>A0A9D5Z023</accession>
<dbReference type="InterPro" id="IPR022287">
    <property type="entry name" value="ABC_trnsptr_F420-0_sub-bd_pred"/>
</dbReference>
<evidence type="ECO:0000313" key="4">
    <source>
        <dbReference type="EMBL" id="MBE7701755.1"/>
    </source>
</evidence>
<evidence type="ECO:0000256" key="1">
    <source>
        <dbReference type="ARBA" id="ARBA00008814"/>
    </source>
</evidence>
<evidence type="ECO:0000259" key="3">
    <source>
        <dbReference type="PROSITE" id="PS50983"/>
    </source>
</evidence>
<feature type="chain" id="PRO_5038779119" evidence="2">
    <location>
        <begin position="33"/>
        <end position="355"/>
    </location>
</feature>
<feature type="signal peptide" evidence="2">
    <location>
        <begin position="1"/>
        <end position="32"/>
    </location>
</feature>
<sequence length="355" mass="36488">MRRVRPSVRPSRRAPGAGPTAALALASSLALAGCSAVGAPSAGGSDESSAPAGTDVAATTYPLTLDNCGFDVTFDAAPEKVVTIKSSTTEMMLALGLGDRIVGTAFPDGAVAERWADVAADLPAVATPLADKVPGAEAVLTLEPDLVYAGWESNLTAEGAGDRSTLQQLGVQTYVSPSACKDEAYKPDPLTFDDVFAEITEAGQVFDVAGTAEDLVAAQRAGLDAVEPDDRGLTALWYSSGSDIPYVGAGTGAPQMIMDAVGLENIAASVRDTWTPFSFEEIIAADPDVIVLVDSAWNTAQSKIDALQANPATANLTAVREDRFLTVPFPATEAGVRNVDAVEDLGAQLAALTVS</sequence>
<dbReference type="SUPFAM" id="SSF53807">
    <property type="entry name" value="Helical backbone' metal receptor"/>
    <property type="match status" value="1"/>
</dbReference>
<dbReference type="PANTHER" id="PTHR30535:SF7">
    <property type="entry name" value="IRON(III) DICITRATE-BINDING PROTEIN"/>
    <property type="match status" value="1"/>
</dbReference>
<keyword evidence="2" id="KW-0732">Signal</keyword>
<dbReference type="InterPro" id="IPR002491">
    <property type="entry name" value="ABC_transptr_periplasmic_BD"/>
</dbReference>
<evidence type="ECO:0000256" key="2">
    <source>
        <dbReference type="SAM" id="SignalP"/>
    </source>
</evidence>
<reference evidence="4 5" key="1">
    <citation type="submission" date="2020-08" db="EMBL/GenBank/DDBJ databases">
        <title>A Genomic Blueprint of the Chicken Gut Microbiome.</title>
        <authorList>
            <person name="Gilroy R."/>
            <person name="Ravi A."/>
            <person name="Getino M."/>
            <person name="Pursley I."/>
            <person name="Horton D.L."/>
            <person name="Alikhan N.-F."/>
            <person name="Baker D."/>
            <person name="Gharbi K."/>
            <person name="Hall N."/>
            <person name="Watson M."/>
            <person name="Adriaenssens E.M."/>
            <person name="Foster-Nyarko E."/>
            <person name="Jarju S."/>
            <person name="Secka A."/>
            <person name="Antonio M."/>
            <person name="Oren A."/>
            <person name="Chaudhuri R."/>
            <person name="La Ragione R.M."/>
            <person name="Hildebrand F."/>
            <person name="Pallen M.J."/>
        </authorList>
    </citation>
    <scope>NUCLEOTIDE SEQUENCE [LARGE SCALE GENOMIC DNA]</scope>
    <source>
        <strain evidence="4 5">Sa1BUA8</strain>
    </source>
</reference>
<comment type="similarity">
    <text evidence="1">Belongs to the bacterial solute-binding protein 8 family.</text>
</comment>
<dbReference type="PROSITE" id="PS50983">
    <property type="entry name" value="FE_B12_PBP"/>
    <property type="match status" value="1"/>
</dbReference>
<dbReference type="PANTHER" id="PTHR30535">
    <property type="entry name" value="VITAMIN B12-BINDING PROTEIN"/>
    <property type="match status" value="1"/>
</dbReference>
<dbReference type="EMBL" id="JACSPN010000024">
    <property type="protein sequence ID" value="MBE7701755.1"/>
    <property type="molecule type" value="Genomic_DNA"/>
</dbReference>